<evidence type="ECO:0000313" key="3">
    <source>
        <dbReference type="Proteomes" id="UP000199032"/>
    </source>
</evidence>
<dbReference type="AlphaFoldDB" id="A0A0S4LNF6"/>
<evidence type="ECO:0000313" key="2">
    <source>
        <dbReference type="EMBL" id="CUS39121.1"/>
    </source>
</evidence>
<keyword evidence="1" id="KW-0812">Transmembrane</keyword>
<feature type="transmembrane region" description="Helical" evidence="1">
    <location>
        <begin position="83"/>
        <end position="101"/>
    </location>
</feature>
<protein>
    <submittedName>
        <fullName evidence="2">Uncharacterized protein</fullName>
    </submittedName>
</protein>
<proteinExistence type="predicted"/>
<organism evidence="2 3">
    <name type="scientific">Candidatus Nitrospira nitrosa</name>
    <dbReference type="NCBI Taxonomy" id="1742972"/>
    <lineage>
        <taxon>Bacteria</taxon>
        <taxon>Pseudomonadati</taxon>
        <taxon>Nitrospirota</taxon>
        <taxon>Nitrospiria</taxon>
        <taxon>Nitrospirales</taxon>
        <taxon>Nitrospiraceae</taxon>
        <taxon>Nitrospira</taxon>
    </lineage>
</organism>
<gene>
    <name evidence="2" type="ORF">COMA1_70037</name>
</gene>
<dbReference type="EMBL" id="CZQA01000013">
    <property type="protein sequence ID" value="CUS39121.1"/>
    <property type="molecule type" value="Genomic_DNA"/>
</dbReference>
<keyword evidence="1" id="KW-1133">Transmembrane helix</keyword>
<sequence>MSPSSLHPPIAETAQQSLFDHPLSEAVLAALRRGQVLDAITLVRHEQQVDVKEAKASVAAYLQSHPALQRRIQQEQSDARAGLLRWALFLLIGGAGLLFVLT</sequence>
<dbReference type="Proteomes" id="UP000199032">
    <property type="component" value="Unassembled WGS sequence"/>
</dbReference>
<accession>A0A0S4LNF6</accession>
<keyword evidence="3" id="KW-1185">Reference proteome</keyword>
<evidence type="ECO:0000256" key="1">
    <source>
        <dbReference type="SAM" id="Phobius"/>
    </source>
</evidence>
<dbReference type="STRING" id="1742972.COMA1_70037"/>
<keyword evidence="1" id="KW-0472">Membrane</keyword>
<reference evidence="2 3" key="1">
    <citation type="submission" date="2015-10" db="EMBL/GenBank/DDBJ databases">
        <authorList>
            <person name="Gilbert D.G."/>
        </authorList>
    </citation>
    <scope>NUCLEOTIDE SEQUENCE [LARGE SCALE GENOMIC DNA]</scope>
    <source>
        <strain evidence="2">COMA1</strain>
    </source>
</reference>
<dbReference type="RefSeq" id="WP_090751078.1">
    <property type="nucleotide sequence ID" value="NZ_CZQA01000013.1"/>
</dbReference>
<name>A0A0S4LNF6_9BACT</name>